<dbReference type="InParanoid" id="A0A0C3KPE6"/>
<dbReference type="InterPro" id="IPR000073">
    <property type="entry name" value="AB_hydrolase_1"/>
</dbReference>
<dbReference type="AlphaFoldDB" id="A0A0C3KPE6"/>
<accession>A0A0C3KPE6</accession>
<dbReference type="STRING" id="870435.A0A0C3KPE6"/>
<evidence type="ECO:0000256" key="1">
    <source>
        <dbReference type="SAM" id="MobiDB-lite"/>
    </source>
</evidence>
<proteinExistence type="predicted"/>
<sequence>MCQSIVPFLGGFTRGLATVCAGVGTIGCGLLYYGQNYLIYPSAFPPESRTEVPSPDMYGLHYEGVELKTEDGVLLRCYLLTQRKEVGHPYALQIPVNDEMSNDEFTATRPTVLMFHGNGGNLGHRIPLAHVFYTAMRCNVFMLSYRGYGRSEGKPSESGLCIDAQTVLDYILAHANLRGTPIILYGQSLGGAVAIHLASRNPSKIRALILENTFTSLPRVIPHATPILSPFTFLCHQKWDSASKLPLIPRETPILMLSGERDEVVPPQHMKELWEIASRRQGTKVDTRDGNGGAPVASGEPNGEPNPEVGNGMSRFVKFPHGYHNDTFMQMDYWRAVTEFVAGLCS</sequence>
<feature type="region of interest" description="Disordered" evidence="1">
    <location>
        <begin position="279"/>
        <end position="312"/>
    </location>
</feature>
<dbReference type="PANTHER" id="PTHR12277:SF81">
    <property type="entry name" value="PROTEIN ABHD13"/>
    <property type="match status" value="1"/>
</dbReference>
<dbReference type="EMBL" id="KN831949">
    <property type="protein sequence ID" value="KIO11462.1"/>
    <property type="molecule type" value="Genomic_DNA"/>
</dbReference>
<keyword evidence="4" id="KW-1185">Reference proteome</keyword>
<name>A0A0C3KPE6_PISTI</name>
<feature type="domain" description="AB hydrolase-1" evidence="2">
    <location>
        <begin position="110"/>
        <end position="216"/>
    </location>
</feature>
<feature type="compositionally biased region" description="Basic and acidic residues" evidence="1">
    <location>
        <begin position="279"/>
        <end position="289"/>
    </location>
</feature>
<protein>
    <recommendedName>
        <fullName evidence="2">AB hydrolase-1 domain-containing protein</fullName>
    </recommendedName>
</protein>
<reference evidence="3 4" key="1">
    <citation type="submission" date="2014-04" db="EMBL/GenBank/DDBJ databases">
        <authorList>
            <consortium name="DOE Joint Genome Institute"/>
            <person name="Kuo A."/>
            <person name="Kohler A."/>
            <person name="Costa M.D."/>
            <person name="Nagy L.G."/>
            <person name="Floudas D."/>
            <person name="Copeland A."/>
            <person name="Barry K.W."/>
            <person name="Cichocki N."/>
            <person name="Veneault-Fourrey C."/>
            <person name="LaButti K."/>
            <person name="Lindquist E.A."/>
            <person name="Lipzen A."/>
            <person name="Lundell T."/>
            <person name="Morin E."/>
            <person name="Murat C."/>
            <person name="Sun H."/>
            <person name="Tunlid A."/>
            <person name="Henrissat B."/>
            <person name="Grigoriev I.V."/>
            <person name="Hibbett D.S."/>
            <person name="Martin F."/>
            <person name="Nordberg H.P."/>
            <person name="Cantor M.N."/>
            <person name="Hua S.X."/>
        </authorList>
    </citation>
    <scope>NUCLEOTIDE SEQUENCE [LARGE SCALE GENOMIC DNA]</scope>
    <source>
        <strain evidence="3 4">Marx 270</strain>
    </source>
</reference>
<dbReference type="InterPro" id="IPR029058">
    <property type="entry name" value="AB_hydrolase_fold"/>
</dbReference>
<dbReference type="GO" id="GO:0008474">
    <property type="term" value="F:palmitoyl-(protein) hydrolase activity"/>
    <property type="evidence" value="ECO:0007669"/>
    <property type="project" value="TreeGrafter"/>
</dbReference>
<dbReference type="GO" id="GO:0016020">
    <property type="term" value="C:membrane"/>
    <property type="evidence" value="ECO:0007669"/>
    <property type="project" value="TreeGrafter"/>
</dbReference>
<reference evidence="4" key="2">
    <citation type="submission" date="2015-01" db="EMBL/GenBank/DDBJ databases">
        <title>Evolutionary Origins and Diversification of the Mycorrhizal Mutualists.</title>
        <authorList>
            <consortium name="DOE Joint Genome Institute"/>
            <consortium name="Mycorrhizal Genomics Consortium"/>
            <person name="Kohler A."/>
            <person name="Kuo A."/>
            <person name="Nagy L.G."/>
            <person name="Floudas D."/>
            <person name="Copeland A."/>
            <person name="Barry K.W."/>
            <person name="Cichocki N."/>
            <person name="Veneault-Fourrey C."/>
            <person name="LaButti K."/>
            <person name="Lindquist E.A."/>
            <person name="Lipzen A."/>
            <person name="Lundell T."/>
            <person name="Morin E."/>
            <person name="Murat C."/>
            <person name="Riley R."/>
            <person name="Ohm R."/>
            <person name="Sun H."/>
            <person name="Tunlid A."/>
            <person name="Henrissat B."/>
            <person name="Grigoriev I.V."/>
            <person name="Hibbett D.S."/>
            <person name="Martin F."/>
        </authorList>
    </citation>
    <scope>NUCLEOTIDE SEQUENCE [LARGE SCALE GENOMIC DNA]</scope>
    <source>
        <strain evidence="4">Marx 270</strain>
    </source>
</reference>
<gene>
    <name evidence="3" type="ORF">M404DRAFT_994226</name>
</gene>
<evidence type="ECO:0000313" key="4">
    <source>
        <dbReference type="Proteomes" id="UP000054217"/>
    </source>
</evidence>
<evidence type="ECO:0000313" key="3">
    <source>
        <dbReference type="EMBL" id="KIO11462.1"/>
    </source>
</evidence>
<dbReference type="Gene3D" id="3.40.50.1820">
    <property type="entry name" value="alpha/beta hydrolase"/>
    <property type="match status" value="1"/>
</dbReference>
<dbReference type="PANTHER" id="PTHR12277">
    <property type="entry name" value="ALPHA/BETA HYDROLASE DOMAIN-CONTAINING PROTEIN"/>
    <property type="match status" value="1"/>
</dbReference>
<evidence type="ECO:0000259" key="2">
    <source>
        <dbReference type="Pfam" id="PF00561"/>
    </source>
</evidence>
<dbReference type="Pfam" id="PF00561">
    <property type="entry name" value="Abhydrolase_1"/>
    <property type="match status" value="1"/>
</dbReference>
<dbReference type="FunCoup" id="A0A0C3KPE6">
    <property type="interactions" value="173"/>
</dbReference>
<dbReference type="Proteomes" id="UP000054217">
    <property type="component" value="Unassembled WGS sequence"/>
</dbReference>
<organism evidence="3 4">
    <name type="scientific">Pisolithus tinctorius Marx 270</name>
    <dbReference type="NCBI Taxonomy" id="870435"/>
    <lineage>
        <taxon>Eukaryota</taxon>
        <taxon>Fungi</taxon>
        <taxon>Dikarya</taxon>
        <taxon>Basidiomycota</taxon>
        <taxon>Agaricomycotina</taxon>
        <taxon>Agaricomycetes</taxon>
        <taxon>Agaricomycetidae</taxon>
        <taxon>Boletales</taxon>
        <taxon>Sclerodermatineae</taxon>
        <taxon>Pisolithaceae</taxon>
        <taxon>Pisolithus</taxon>
    </lineage>
</organism>
<dbReference type="HOGENOM" id="CLU_029375_2_0_1"/>
<dbReference type="OrthoDB" id="10249433at2759"/>
<dbReference type="SUPFAM" id="SSF53474">
    <property type="entry name" value="alpha/beta-Hydrolases"/>
    <property type="match status" value="1"/>
</dbReference>